<gene>
    <name evidence="1" type="ORF">CSOL1703_00008678</name>
</gene>
<accession>A0A9N9ZKE0</accession>
<dbReference type="Proteomes" id="UP000775872">
    <property type="component" value="Unassembled WGS sequence"/>
</dbReference>
<dbReference type="EMBL" id="CABFOC020000082">
    <property type="protein sequence ID" value="CAH0058200.1"/>
    <property type="molecule type" value="Genomic_DNA"/>
</dbReference>
<reference evidence="2" key="1">
    <citation type="submission" date="2019-06" db="EMBL/GenBank/DDBJ databases">
        <authorList>
            <person name="Broberg M."/>
        </authorList>
    </citation>
    <scope>NUCLEOTIDE SEQUENCE [LARGE SCALE GENOMIC DNA]</scope>
</reference>
<comment type="caution">
    <text evidence="1">The sequence shown here is derived from an EMBL/GenBank/DDBJ whole genome shotgun (WGS) entry which is preliminary data.</text>
</comment>
<sequence length="665" mass="73973">MGQRHQLFVIAKAGKHYRSLAAVHHQWLYGLTALRQCLQLLHIFGHGENRLALQQELRFAEEYYRDKEAPSQEPPELSWDKRGGICPFPFITNCLMLGTSFNQDLAQAGVVHEEPFGMGFDQGDNNDGITVIDITDLENVKYCFVNFLDTYEGEEDFQGPLYQPLTGWQYVKNYYPEEDPIPQAHIHLPKSLDTKPLINIATLAETWPWGKWEVSDAVPRDTIGPDNHPVVQSLVEKTVERIVDALLVSNDLDEFNAAKDQLQVLPNSAAILKKILLSRADQVGKTPHSLLLMGLAYTGETHLDWAHFPNLDIVGLQSTFEAGSFASVESLNLSGTLASRSLSLPRVLSGLTCLKSLYLLDRPDRLDDDSAAQVVLGLASLDSGVALEKVVVSAVMSIPIRLKTWLPDTNDAPDAIPGFPIAQLLVYHKTDTINVHGQVAPYEYFFLGDALLSPARFVNGLLRYVRALNSQRYIMSSGSGSELAACIALSSSVPGDKDIGEIGPLPAQAYKFGRNSYHSSLSHGCYSEMRNLKPGQWTVLLSRNAAPEGFQAPADQGFEYAFVRCKSDIKVRKPKEGERDEVRADNLEVYSLREFLEETAPSSASSGLDPLFNQLRLQVAKTDQLPPDDDVLRCMNAEQSRDLLVKFMDNIPKLDEVKERARIYG</sequence>
<name>A0A9N9ZKE0_9HYPO</name>
<keyword evidence="2" id="KW-1185">Reference proteome</keyword>
<dbReference type="OrthoDB" id="3515175at2759"/>
<proteinExistence type="predicted"/>
<evidence type="ECO:0000313" key="2">
    <source>
        <dbReference type="Proteomes" id="UP000775872"/>
    </source>
</evidence>
<reference evidence="1 2" key="2">
    <citation type="submission" date="2021-10" db="EMBL/GenBank/DDBJ databases">
        <authorList>
            <person name="Piombo E."/>
        </authorList>
    </citation>
    <scope>NUCLEOTIDE SEQUENCE [LARGE SCALE GENOMIC DNA]</scope>
</reference>
<dbReference type="AlphaFoldDB" id="A0A9N9ZKE0"/>
<evidence type="ECO:0000313" key="1">
    <source>
        <dbReference type="EMBL" id="CAH0058200.1"/>
    </source>
</evidence>
<protein>
    <submittedName>
        <fullName evidence="1">Uncharacterized protein</fullName>
    </submittedName>
</protein>
<organism evidence="1 2">
    <name type="scientific">Clonostachys solani</name>
    <dbReference type="NCBI Taxonomy" id="160281"/>
    <lineage>
        <taxon>Eukaryota</taxon>
        <taxon>Fungi</taxon>
        <taxon>Dikarya</taxon>
        <taxon>Ascomycota</taxon>
        <taxon>Pezizomycotina</taxon>
        <taxon>Sordariomycetes</taxon>
        <taxon>Hypocreomycetidae</taxon>
        <taxon>Hypocreales</taxon>
        <taxon>Bionectriaceae</taxon>
        <taxon>Clonostachys</taxon>
    </lineage>
</organism>